<protein>
    <recommendedName>
        <fullName evidence="4">Yippee domain-containing protein</fullName>
    </recommendedName>
</protein>
<name>C5L2Z7_PERM5</name>
<dbReference type="OrthoDB" id="6407410at2759"/>
<dbReference type="GO" id="GO:0046872">
    <property type="term" value="F:metal ion binding"/>
    <property type="evidence" value="ECO:0007669"/>
    <property type="project" value="UniProtKB-KW"/>
</dbReference>
<dbReference type="InterPro" id="IPR034751">
    <property type="entry name" value="Yippee"/>
</dbReference>
<dbReference type="GeneID" id="9064716"/>
<feature type="domain" description="Yippee" evidence="4">
    <location>
        <begin position="156"/>
        <end position="256"/>
    </location>
</feature>
<dbReference type="PANTHER" id="PTHR13848">
    <property type="entry name" value="PROTEIN YIPPEE-LIKE CG15309-RELATED"/>
    <property type="match status" value="1"/>
</dbReference>
<keyword evidence="2" id="KW-0479">Metal-binding</keyword>
<dbReference type="PROSITE" id="PS51792">
    <property type="entry name" value="YIPPEE"/>
    <property type="match status" value="1"/>
</dbReference>
<evidence type="ECO:0000259" key="4">
    <source>
        <dbReference type="PROSITE" id="PS51792"/>
    </source>
</evidence>
<dbReference type="Pfam" id="PF03226">
    <property type="entry name" value="Yippee-Mis18"/>
    <property type="match status" value="1"/>
</dbReference>
<proteinExistence type="inferred from homology"/>
<comment type="similarity">
    <text evidence="1">Belongs to the yippee family.</text>
</comment>
<dbReference type="RefSeq" id="XP_002777068.1">
    <property type="nucleotide sequence ID" value="XM_002777022.1"/>
</dbReference>
<sequence length="610" mass="67856">MSNSSYSTTATSCSGFDSPLCIPRPKGCLCWEDLPQDVIDEIVLVYALDTPLELMALALVNRAMLQRIRLLLHRMVTTPDDISKTTDASEFFMSRFSRYMEALAQLPSVHLMRPATIRTPEAREIALCSQDPDEAVGGDRIRSVSVGLNNGLPNTMVFYCAVCHTPVLVNCAILSDNYHGGRGPAFLVDWVMHPMIVEERLAYTTTFTTGRYVVCDVKCSTCNSAVGKKYLAPMDPTNVFKANKFLIEQAALYVPECCRKSAQRGVYSLKEQPSPSDEICTRCLARTRRATAEAILRITADFAIPRVGLLYDVMQEQASAWSGASWSLVKPIAVVRSHSEGFLKRALRFVIGDRPGKSSSSATVPLVSENDCGKNTRYKEKLSGCLARMLVWVVTAEDSTCERRNTLQMLLDDGIVEAISKVTSSAKPGRILEQAAWYDKLIILEGLIRGISLSPVHRGDALSVRQARSLVYEVRRKWIDSPGTIAAPLDSAQLRRMPTVTEVHREEESRILMTIERLRRSNPLAHLRRSRSVGAGDKNMERRLSLLVTAVANVTEDVNERDDRSRLRIKNELGAILGLPAENLQSRSSSVDMWPPENTGFCGPRLFSRH</sequence>
<organism evidence="6">
    <name type="scientific">Perkinsus marinus (strain ATCC 50983 / TXsc)</name>
    <dbReference type="NCBI Taxonomy" id="423536"/>
    <lineage>
        <taxon>Eukaryota</taxon>
        <taxon>Sar</taxon>
        <taxon>Alveolata</taxon>
        <taxon>Perkinsozoa</taxon>
        <taxon>Perkinsea</taxon>
        <taxon>Perkinsida</taxon>
        <taxon>Perkinsidae</taxon>
        <taxon>Perkinsus</taxon>
    </lineage>
</organism>
<evidence type="ECO:0000313" key="5">
    <source>
        <dbReference type="EMBL" id="EER08884.1"/>
    </source>
</evidence>
<keyword evidence="6" id="KW-1185">Reference proteome</keyword>
<dbReference type="EMBL" id="GG678669">
    <property type="protein sequence ID" value="EER08884.1"/>
    <property type="molecule type" value="Genomic_DNA"/>
</dbReference>
<evidence type="ECO:0000256" key="2">
    <source>
        <dbReference type="ARBA" id="ARBA00022723"/>
    </source>
</evidence>
<reference evidence="5 6" key="1">
    <citation type="submission" date="2008-07" db="EMBL/GenBank/DDBJ databases">
        <authorList>
            <person name="El-Sayed N."/>
            <person name="Caler E."/>
            <person name="Inman J."/>
            <person name="Amedeo P."/>
            <person name="Hass B."/>
            <person name="Wortman J."/>
        </authorList>
    </citation>
    <scope>NUCLEOTIDE SEQUENCE [LARGE SCALE GENOMIC DNA]</scope>
    <source>
        <strain evidence="6">ATCC 50983 / TXsc</strain>
    </source>
</reference>
<evidence type="ECO:0000256" key="3">
    <source>
        <dbReference type="ARBA" id="ARBA00022833"/>
    </source>
</evidence>
<dbReference type="Proteomes" id="UP000007800">
    <property type="component" value="Unassembled WGS sequence"/>
</dbReference>
<evidence type="ECO:0000313" key="6">
    <source>
        <dbReference type="Proteomes" id="UP000007800"/>
    </source>
</evidence>
<dbReference type="InterPro" id="IPR004910">
    <property type="entry name" value="Yippee/Mis18/Cereblon"/>
</dbReference>
<evidence type="ECO:0000256" key="1">
    <source>
        <dbReference type="ARBA" id="ARBA00005613"/>
    </source>
</evidence>
<dbReference type="InParanoid" id="C5L2Z7"/>
<accession>C5L2Z7</accession>
<dbReference type="InterPro" id="IPR039058">
    <property type="entry name" value="Yippee_fam"/>
</dbReference>
<keyword evidence="3" id="KW-0862">Zinc</keyword>
<dbReference type="AlphaFoldDB" id="C5L2Z7"/>
<gene>
    <name evidence="5" type="ORF">Pmar_PMAR003132</name>
</gene>